<feature type="region of interest" description="Disordered" evidence="16">
    <location>
        <begin position="186"/>
        <end position="210"/>
    </location>
</feature>
<dbReference type="GO" id="GO:0008240">
    <property type="term" value="F:tripeptidyl-peptidase activity"/>
    <property type="evidence" value="ECO:0007669"/>
    <property type="project" value="UniProtKB-EC"/>
</dbReference>
<dbReference type="GO" id="GO:0005576">
    <property type="term" value="C:extracellular region"/>
    <property type="evidence" value="ECO:0007669"/>
    <property type="project" value="UniProtKB-SubCell"/>
</dbReference>
<dbReference type="eggNOG" id="ENOG502QTN1">
    <property type="taxonomic scope" value="Eukaryota"/>
</dbReference>
<keyword evidence="20" id="KW-1185">Reference proteome</keyword>
<gene>
    <name evidence="19" type="ORF">SERLA73DRAFT_105179</name>
</gene>
<dbReference type="InterPro" id="IPR050819">
    <property type="entry name" value="Tripeptidyl-peptidase_I"/>
</dbReference>
<evidence type="ECO:0000256" key="8">
    <source>
        <dbReference type="ARBA" id="ARBA00022729"/>
    </source>
</evidence>
<dbReference type="Proteomes" id="UP000008063">
    <property type="component" value="Unassembled WGS sequence"/>
</dbReference>
<keyword evidence="11 15" id="KW-0106">Calcium</keyword>
<evidence type="ECO:0000256" key="3">
    <source>
        <dbReference type="ARBA" id="ARBA00004239"/>
    </source>
</evidence>
<protein>
    <recommendedName>
        <fullName evidence="4">tripeptidyl-peptidase II</fullName>
        <ecNumber evidence="4">3.4.14.10</ecNumber>
    </recommendedName>
</protein>
<dbReference type="Gene3D" id="3.40.50.200">
    <property type="entry name" value="Peptidase S8/S53 domain"/>
    <property type="match status" value="1"/>
</dbReference>
<evidence type="ECO:0000259" key="18">
    <source>
        <dbReference type="PROSITE" id="PS51695"/>
    </source>
</evidence>
<dbReference type="AlphaFoldDB" id="F8PSM4"/>
<dbReference type="GO" id="GO:0004252">
    <property type="term" value="F:serine-type endopeptidase activity"/>
    <property type="evidence" value="ECO:0007669"/>
    <property type="project" value="UniProtKB-UniRule"/>
</dbReference>
<keyword evidence="5" id="KW-0964">Secreted</keyword>
<dbReference type="CDD" id="cd04056">
    <property type="entry name" value="Peptidases_S53"/>
    <property type="match status" value="1"/>
</dbReference>
<dbReference type="CDD" id="cd11377">
    <property type="entry name" value="Pro-peptidase_S53"/>
    <property type="match status" value="1"/>
</dbReference>
<evidence type="ECO:0000256" key="2">
    <source>
        <dbReference type="ARBA" id="ARBA00002451"/>
    </source>
</evidence>
<evidence type="ECO:0000256" key="10">
    <source>
        <dbReference type="ARBA" id="ARBA00022825"/>
    </source>
</evidence>
<organism evidence="20">
    <name type="scientific">Serpula lacrymans var. lacrymans (strain S7.3)</name>
    <name type="common">Dry rot fungus</name>
    <dbReference type="NCBI Taxonomy" id="936435"/>
    <lineage>
        <taxon>Eukaryota</taxon>
        <taxon>Fungi</taxon>
        <taxon>Dikarya</taxon>
        <taxon>Basidiomycota</taxon>
        <taxon>Agaricomycotina</taxon>
        <taxon>Agaricomycetes</taxon>
        <taxon>Agaricomycetidae</taxon>
        <taxon>Boletales</taxon>
        <taxon>Coniophorineae</taxon>
        <taxon>Serpulaceae</taxon>
        <taxon>Serpula</taxon>
    </lineage>
</organism>
<comment type="catalytic activity">
    <reaction evidence="1">
        <text>Release of an N-terminal tripeptide from a polypeptide.</text>
        <dbReference type="EC" id="3.4.14.10"/>
    </reaction>
</comment>
<sequence length="651" mass="69969">MRPLLLPLVSLALAVLPVTFGDPVPLPYVLHEKRSSAPYGWSRARKLSSTAIIPLRFAIAQSNIDKMDEYLYDVSVPMSPNYGNHWTAAEVAAKFAPSHDSIDTIHSWLMHSGIQPERIKLTQSKGWIKVDATVEEAESLLQADFRVYTHETGKEHVACESYHLPAHITPHVDFVTPTIHFDSKLSKRSAPASDSTRIGLPGNGNGPKTTGSVDTLLGLGGELKDCDKQITLSCLRALYGLVYAPLATSENSFGIVEYTPEAYLQSDTDLFANAYTDAVDGVDLPKLTPDIVFIDGGIIQTVYKGFEYNGEANLDMQYGIALVTPAQRVTMYQTGDMIIEASFNNFLDAIDGSYCTFEGGDDPSEDSIYPDTTPGGYEKPQDCGTVKPANVISTSYGYNEADLSPSYVARQCAEYAKLGLMGVTILYSSGDYGVAGNGATCLNRDGTQTKDGKIFNPTFPSTCPFVTSIGATQVNPGSSVFDPESACEQVIYSSGGFSNYFAMPHYQKDAVENYLKNHSPPYSASIWNSTGTSRAFPDLSANGANYVVAIDGNFSLVYGTSASTPVVGAILTMVNDARIAAGKSTIGFINPAIYSSDFSDAFNDITTGSNPGCGTPGFTSAPGWDPVTGLGTPNFFKLLERWLDLGDLALS</sequence>
<feature type="active site" description="Charge relay system" evidence="15">
    <location>
        <position position="315"/>
    </location>
</feature>
<evidence type="ECO:0000256" key="6">
    <source>
        <dbReference type="ARBA" id="ARBA00022670"/>
    </source>
</evidence>
<feature type="active site" description="Charge relay system" evidence="15">
    <location>
        <position position="311"/>
    </location>
</feature>
<dbReference type="InParanoid" id="F8PSM4"/>
<dbReference type="PANTHER" id="PTHR14218:SF19">
    <property type="entry name" value="SERINE PROTEASE AORO, PUTATIVE (AFU_ORTHOLOGUE AFUA_6G10250)-RELATED"/>
    <property type="match status" value="1"/>
</dbReference>
<keyword evidence="12" id="KW-0843">Virulence</keyword>
<dbReference type="PROSITE" id="PS51695">
    <property type="entry name" value="SEDOLISIN"/>
    <property type="match status" value="1"/>
</dbReference>
<dbReference type="SUPFAM" id="SSF52743">
    <property type="entry name" value="Subtilisin-like"/>
    <property type="match status" value="1"/>
</dbReference>
<name>F8PSM4_SERL3</name>
<dbReference type="Pfam" id="PF09286">
    <property type="entry name" value="Pro-kuma_activ"/>
    <property type="match status" value="1"/>
</dbReference>
<evidence type="ECO:0000256" key="11">
    <source>
        <dbReference type="ARBA" id="ARBA00022837"/>
    </source>
</evidence>
<dbReference type="MEROPS" id="S53.007"/>
<evidence type="ECO:0000256" key="1">
    <source>
        <dbReference type="ARBA" id="ARBA00001910"/>
    </source>
</evidence>
<dbReference type="STRING" id="936435.F8PSM4"/>
<dbReference type="HOGENOM" id="CLU_013783_4_0_1"/>
<feature type="binding site" evidence="15">
    <location>
        <position position="623"/>
    </location>
    <ligand>
        <name>Ca(2+)</name>
        <dbReference type="ChEBI" id="CHEBI:29108"/>
    </ligand>
</feature>
<dbReference type="Pfam" id="PF00082">
    <property type="entry name" value="Peptidase_S8"/>
    <property type="match status" value="1"/>
</dbReference>
<dbReference type="FunFam" id="3.40.50.200:FF:000015">
    <property type="entry name" value="Tripeptidyl peptidase A"/>
    <property type="match status" value="1"/>
</dbReference>
<dbReference type="GO" id="GO:0006508">
    <property type="term" value="P:proteolysis"/>
    <property type="evidence" value="ECO:0007669"/>
    <property type="project" value="UniProtKB-KW"/>
</dbReference>
<dbReference type="InterPro" id="IPR030400">
    <property type="entry name" value="Sedolisin_dom"/>
</dbReference>
<proteinExistence type="predicted"/>
<evidence type="ECO:0000256" key="17">
    <source>
        <dbReference type="SAM" id="SignalP"/>
    </source>
</evidence>
<evidence type="ECO:0000256" key="5">
    <source>
        <dbReference type="ARBA" id="ARBA00022525"/>
    </source>
</evidence>
<evidence type="ECO:0000313" key="19">
    <source>
        <dbReference type="EMBL" id="EGO00783.1"/>
    </source>
</evidence>
<evidence type="ECO:0000256" key="14">
    <source>
        <dbReference type="ARBA" id="ARBA00023180"/>
    </source>
</evidence>
<feature type="chain" id="PRO_5003382195" description="tripeptidyl-peptidase II" evidence="17">
    <location>
        <begin position="22"/>
        <end position="651"/>
    </location>
</feature>
<feature type="binding site" evidence="15">
    <location>
        <position position="604"/>
    </location>
    <ligand>
        <name>Ca(2+)</name>
        <dbReference type="ChEBI" id="CHEBI:29108"/>
    </ligand>
</feature>
<feature type="domain" description="Peptidase S53" evidence="18">
    <location>
        <begin position="229"/>
        <end position="645"/>
    </location>
</feature>
<dbReference type="InterPro" id="IPR015366">
    <property type="entry name" value="S53_propep"/>
</dbReference>
<dbReference type="OrthoDB" id="409122at2759"/>
<keyword evidence="7 15" id="KW-0479">Metal-binding</keyword>
<evidence type="ECO:0000256" key="9">
    <source>
        <dbReference type="ARBA" id="ARBA00022801"/>
    </source>
</evidence>
<feature type="binding site" evidence="15">
    <location>
        <position position="605"/>
    </location>
    <ligand>
        <name>Ca(2+)</name>
        <dbReference type="ChEBI" id="CHEBI:29108"/>
    </ligand>
</feature>
<keyword evidence="14" id="KW-0325">Glycoprotein</keyword>
<evidence type="ECO:0000256" key="16">
    <source>
        <dbReference type="SAM" id="MobiDB-lite"/>
    </source>
</evidence>
<dbReference type="InterPro" id="IPR036852">
    <property type="entry name" value="Peptidase_S8/S53_dom_sf"/>
</dbReference>
<keyword evidence="13" id="KW-0865">Zymogen</keyword>
<keyword evidence="8 17" id="KW-0732">Signal</keyword>
<dbReference type="PANTHER" id="PTHR14218">
    <property type="entry name" value="PROTEASE S8 TRIPEPTIDYL PEPTIDASE I CLN2"/>
    <property type="match status" value="1"/>
</dbReference>
<feature type="signal peptide" evidence="17">
    <location>
        <begin position="1"/>
        <end position="21"/>
    </location>
</feature>
<feature type="binding site" evidence="15">
    <location>
        <position position="625"/>
    </location>
    <ligand>
        <name>Ca(2+)</name>
        <dbReference type="ChEBI" id="CHEBI:29108"/>
    </ligand>
</feature>
<keyword evidence="9 15" id="KW-0378">Hydrolase</keyword>
<keyword evidence="6 15" id="KW-0645">Protease</keyword>
<dbReference type="SMART" id="SM00944">
    <property type="entry name" value="Pro-kuma_activ"/>
    <property type="match status" value="1"/>
</dbReference>
<reference evidence="20" key="1">
    <citation type="journal article" date="2011" name="Science">
        <title>The plant cell wall-decomposing machinery underlies the functional diversity of forest fungi.</title>
        <authorList>
            <person name="Eastwood D.C."/>
            <person name="Floudas D."/>
            <person name="Binder M."/>
            <person name="Majcherczyk A."/>
            <person name="Schneider P."/>
            <person name="Aerts A."/>
            <person name="Asiegbu F.O."/>
            <person name="Baker S.E."/>
            <person name="Barry K."/>
            <person name="Bendiksby M."/>
            <person name="Blumentritt M."/>
            <person name="Coutinho P.M."/>
            <person name="Cullen D."/>
            <person name="de Vries R.P."/>
            <person name="Gathman A."/>
            <person name="Goodell B."/>
            <person name="Henrissat B."/>
            <person name="Ihrmark K."/>
            <person name="Kauserud H."/>
            <person name="Kohler A."/>
            <person name="LaButti K."/>
            <person name="Lapidus A."/>
            <person name="Lavin J.L."/>
            <person name="Lee Y.-H."/>
            <person name="Lindquist E."/>
            <person name="Lilly W."/>
            <person name="Lucas S."/>
            <person name="Morin E."/>
            <person name="Murat C."/>
            <person name="Oguiza J.A."/>
            <person name="Park J."/>
            <person name="Pisabarro A.G."/>
            <person name="Riley R."/>
            <person name="Rosling A."/>
            <person name="Salamov A."/>
            <person name="Schmidt O."/>
            <person name="Schmutz J."/>
            <person name="Skrede I."/>
            <person name="Stenlid J."/>
            <person name="Wiebenga A."/>
            <person name="Xie X."/>
            <person name="Kuees U."/>
            <person name="Hibbett D.S."/>
            <person name="Hoffmeister D."/>
            <person name="Hoegberg N."/>
            <person name="Martin F."/>
            <person name="Grigoriev I.V."/>
            <person name="Watkinson S.C."/>
        </authorList>
    </citation>
    <scope>NUCLEOTIDE SEQUENCE [LARGE SCALE GENOMIC DNA]</scope>
    <source>
        <strain evidence="20">strain S7.3</strain>
    </source>
</reference>
<keyword evidence="10 15" id="KW-0720">Serine protease</keyword>
<evidence type="ECO:0000256" key="13">
    <source>
        <dbReference type="ARBA" id="ARBA00023145"/>
    </source>
</evidence>
<evidence type="ECO:0000256" key="12">
    <source>
        <dbReference type="ARBA" id="ARBA00023026"/>
    </source>
</evidence>
<evidence type="ECO:0000256" key="15">
    <source>
        <dbReference type="PROSITE-ProRule" id="PRU01032"/>
    </source>
</evidence>
<dbReference type="SUPFAM" id="SSF54897">
    <property type="entry name" value="Protease propeptides/inhibitors"/>
    <property type="match status" value="1"/>
</dbReference>
<comment type="cofactor">
    <cofactor evidence="15">
        <name>Ca(2+)</name>
        <dbReference type="ChEBI" id="CHEBI:29108"/>
    </cofactor>
    <text evidence="15">Binds 1 Ca(2+) ion per subunit.</text>
</comment>
<dbReference type="EMBL" id="GL945478">
    <property type="protein sequence ID" value="EGO00783.1"/>
    <property type="molecule type" value="Genomic_DNA"/>
</dbReference>
<evidence type="ECO:0000313" key="20">
    <source>
        <dbReference type="Proteomes" id="UP000008063"/>
    </source>
</evidence>
<comment type="subcellular location">
    <subcellularLocation>
        <location evidence="3">Secreted</location>
        <location evidence="3">Extracellular space</location>
    </subcellularLocation>
</comment>
<feature type="active site" description="Charge relay system" evidence="15">
    <location>
        <position position="561"/>
    </location>
</feature>
<evidence type="ECO:0000256" key="7">
    <source>
        <dbReference type="ARBA" id="ARBA00022723"/>
    </source>
</evidence>
<dbReference type="EC" id="3.4.14.10" evidence="4"/>
<accession>F8PSM4</accession>
<comment type="function">
    <text evidence="2">Secreted tripeptidyl-peptidase which degrades proteins at acidic pHs and is involved in virulence.</text>
</comment>
<dbReference type="GO" id="GO:0046872">
    <property type="term" value="F:metal ion binding"/>
    <property type="evidence" value="ECO:0007669"/>
    <property type="project" value="UniProtKB-UniRule"/>
</dbReference>
<evidence type="ECO:0000256" key="4">
    <source>
        <dbReference type="ARBA" id="ARBA00012462"/>
    </source>
</evidence>
<dbReference type="InterPro" id="IPR000209">
    <property type="entry name" value="Peptidase_S8/S53_dom"/>
</dbReference>